<dbReference type="PANTHER" id="PTHR24198">
    <property type="entry name" value="ANKYRIN REPEAT AND PROTEIN KINASE DOMAIN-CONTAINING PROTEIN"/>
    <property type="match status" value="1"/>
</dbReference>
<sequence length="140" mass="15107">MACGLPGSALLKHGADIEATDSPVDKNLLAAASHDRPETILALCDAGANVGGKDCHGRMVLYCVPTCGLSWAVKKLLERGFRCDVQDDCGETSLHNAMFQADHRTAKKLIEWKAPIVWANERLPSPLDLASDDHREDAAD</sequence>
<dbReference type="Proteomes" id="UP001276659">
    <property type="component" value="Unassembled WGS sequence"/>
</dbReference>
<dbReference type="AlphaFoldDB" id="A0AAD9ZFQ3"/>
<proteinExistence type="predicted"/>
<reference evidence="3" key="1">
    <citation type="submission" date="2022-11" db="EMBL/GenBank/DDBJ databases">
        <title>Chromosomal genome sequence assembly and mating type (MAT) locus characterization of the leprose asexual lichenized fungus Lepraria neglecta (Nyl.) Erichsen.</title>
        <authorList>
            <person name="Allen J.L."/>
            <person name="Pfeffer B."/>
        </authorList>
    </citation>
    <scope>NUCLEOTIDE SEQUENCE</scope>
    <source>
        <strain evidence="3">Allen 5258</strain>
    </source>
</reference>
<dbReference type="InterPro" id="IPR036770">
    <property type="entry name" value="Ankyrin_rpt-contain_sf"/>
</dbReference>
<dbReference type="Gene3D" id="1.25.40.20">
    <property type="entry name" value="Ankyrin repeat-containing domain"/>
    <property type="match status" value="1"/>
</dbReference>
<dbReference type="Pfam" id="PF13637">
    <property type="entry name" value="Ank_4"/>
    <property type="match status" value="1"/>
</dbReference>
<organism evidence="3 4">
    <name type="scientific">Lepraria neglecta</name>
    <dbReference type="NCBI Taxonomy" id="209136"/>
    <lineage>
        <taxon>Eukaryota</taxon>
        <taxon>Fungi</taxon>
        <taxon>Dikarya</taxon>
        <taxon>Ascomycota</taxon>
        <taxon>Pezizomycotina</taxon>
        <taxon>Lecanoromycetes</taxon>
        <taxon>OSLEUM clade</taxon>
        <taxon>Lecanoromycetidae</taxon>
        <taxon>Lecanorales</taxon>
        <taxon>Lecanorineae</taxon>
        <taxon>Stereocaulaceae</taxon>
        <taxon>Lepraria</taxon>
    </lineage>
</organism>
<gene>
    <name evidence="3" type="ORF">OEA41_000156</name>
</gene>
<evidence type="ECO:0000256" key="1">
    <source>
        <dbReference type="ARBA" id="ARBA00022737"/>
    </source>
</evidence>
<evidence type="ECO:0000256" key="2">
    <source>
        <dbReference type="ARBA" id="ARBA00023043"/>
    </source>
</evidence>
<keyword evidence="4" id="KW-1185">Reference proteome</keyword>
<dbReference type="InterPro" id="IPR002110">
    <property type="entry name" value="Ankyrin_rpt"/>
</dbReference>
<evidence type="ECO:0008006" key="5">
    <source>
        <dbReference type="Google" id="ProtNLM"/>
    </source>
</evidence>
<evidence type="ECO:0000313" key="3">
    <source>
        <dbReference type="EMBL" id="KAK3178024.1"/>
    </source>
</evidence>
<dbReference type="SUPFAM" id="SSF48403">
    <property type="entry name" value="Ankyrin repeat"/>
    <property type="match status" value="1"/>
</dbReference>
<accession>A0AAD9ZFQ3</accession>
<keyword evidence="1" id="KW-0677">Repeat</keyword>
<name>A0AAD9ZFQ3_9LECA</name>
<evidence type="ECO:0000313" key="4">
    <source>
        <dbReference type="Proteomes" id="UP001276659"/>
    </source>
</evidence>
<comment type="caution">
    <text evidence="3">The sequence shown here is derived from an EMBL/GenBank/DDBJ whole genome shotgun (WGS) entry which is preliminary data.</text>
</comment>
<protein>
    <recommendedName>
        <fullName evidence="5">Ankyrin repeat protein</fullName>
    </recommendedName>
</protein>
<dbReference type="PANTHER" id="PTHR24198:SF165">
    <property type="entry name" value="ANKYRIN REPEAT-CONTAINING PROTEIN-RELATED"/>
    <property type="match status" value="1"/>
</dbReference>
<keyword evidence="2" id="KW-0040">ANK repeat</keyword>
<dbReference type="EMBL" id="JASNWA010000003">
    <property type="protein sequence ID" value="KAK3178024.1"/>
    <property type="molecule type" value="Genomic_DNA"/>
</dbReference>